<proteinExistence type="inferred from homology"/>
<evidence type="ECO:0000259" key="7">
    <source>
        <dbReference type="Pfam" id="PF03016"/>
    </source>
</evidence>
<gene>
    <name evidence="8" type="ORF">QN277_027500</name>
</gene>
<sequence>MEIPITRSCAHHTWFAILVSFLLFTILLCFDYSTTFDGPAINGATFPVNKPESLSVIMKNKTRNDADPSCTGRYVYIHDLPSRFNHDLLQNCQVLTRGTDKPNMCPYMENWGLGPEIGNNTEGILINGSWYFTNQFLLEVIFHNRMKNYRCLTNDSSLASAIFVPFYAGLDVSRFLWDSNLTVRDSSGFDLVQWLAGKPEWKKMWGRDHFLVSGRIAWDFRRQYDNESYWGSKFRFLPESMNMSMLAVEASSWNNDYAIPYPTSFHPSKGNEILEWQNRIRHQKRPYLFTFTGAPRPELENSIRGKIIDHCRASSVCKFVDCSNGREKCDNPINVIEVFEQAVFCLQPPGDSYTRRSIFDSMLAGCVPVFFHPGTAYSQYLWFLPKNRTKYSVYIPVRDVSEWNVNVEKILMGISEEEVYEMREEVLKLIPMIIYADPRSKLEDFQDAFDVAVQGMIKRIEQVREVIRNGGDAGVGFADENHYKYTFSDN</sequence>
<evidence type="ECO:0000256" key="3">
    <source>
        <dbReference type="ARBA" id="ARBA00022676"/>
    </source>
</evidence>
<comment type="subcellular location">
    <subcellularLocation>
        <location evidence="1">Golgi apparatus membrane</location>
        <topology evidence="1">Single-pass type II membrane protein</topology>
    </subcellularLocation>
</comment>
<evidence type="ECO:0000256" key="1">
    <source>
        <dbReference type="ARBA" id="ARBA00004323"/>
    </source>
</evidence>
<keyword evidence="6" id="KW-1133">Transmembrane helix</keyword>
<keyword evidence="6" id="KW-0812">Transmembrane</keyword>
<dbReference type="Pfam" id="PF03016">
    <property type="entry name" value="Exostosin_GT47"/>
    <property type="match status" value="1"/>
</dbReference>
<keyword evidence="3" id="KW-0328">Glycosyltransferase</keyword>
<comment type="similarity">
    <text evidence="2">Belongs to the glycosyltransferase 47 family.</text>
</comment>
<keyword evidence="4" id="KW-0735">Signal-anchor</keyword>
<evidence type="ECO:0000313" key="9">
    <source>
        <dbReference type="Proteomes" id="UP001293593"/>
    </source>
</evidence>
<accession>A0AAE1JDP4</accession>
<evidence type="ECO:0000256" key="5">
    <source>
        <dbReference type="ARBA" id="ARBA00023034"/>
    </source>
</evidence>
<evidence type="ECO:0000256" key="2">
    <source>
        <dbReference type="ARBA" id="ARBA00010271"/>
    </source>
</evidence>
<keyword evidence="3" id="KW-0808">Transferase</keyword>
<reference evidence="8" key="1">
    <citation type="submission" date="2023-10" db="EMBL/GenBank/DDBJ databases">
        <title>Chromosome-level genome of the transformable northern wattle, Acacia crassicarpa.</title>
        <authorList>
            <person name="Massaro I."/>
            <person name="Sinha N.R."/>
            <person name="Poethig S."/>
            <person name="Leichty A.R."/>
        </authorList>
    </citation>
    <scope>NUCLEOTIDE SEQUENCE</scope>
    <source>
        <strain evidence="8">Acra3RX</strain>
        <tissue evidence="8">Leaf</tissue>
    </source>
</reference>
<dbReference type="InterPro" id="IPR004263">
    <property type="entry name" value="Exostosin"/>
</dbReference>
<organism evidence="8 9">
    <name type="scientific">Acacia crassicarpa</name>
    <name type="common">northern wattle</name>
    <dbReference type="NCBI Taxonomy" id="499986"/>
    <lineage>
        <taxon>Eukaryota</taxon>
        <taxon>Viridiplantae</taxon>
        <taxon>Streptophyta</taxon>
        <taxon>Embryophyta</taxon>
        <taxon>Tracheophyta</taxon>
        <taxon>Spermatophyta</taxon>
        <taxon>Magnoliopsida</taxon>
        <taxon>eudicotyledons</taxon>
        <taxon>Gunneridae</taxon>
        <taxon>Pentapetalae</taxon>
        <taxon>rosids</taxon>
        <taxon>fabids</taxon>
        <taxon>Fabales</taxon>
        <taxon>Fabaceae</taxon>
        <taxon>Caesalpinioideae</taxon>
        <taxon>mimosoid clade</taxon>
        <taxon>Acacieae</taxon>
        <taxon>Acacia</taxon>
    </lineage>
</organism>
<keyword evidence="9" id="KW-1185">Reference proteome</keyword>
<feature type="transmembrane region" description="Helical" evidence="6">
    <location>
        <begin position="12"/>
        <end position="33"/>
    </location>
</feature>
<dbReference type="GO" id="GO:0000139">
    <property type="term" value="C:Golgi membrane"/>
    <property type="evidence" value="ECO:0007669"/>
    <property type="project" value="UniProtKB-SubCell"/>
</dbReference>
<feature type="domain" description="Exostosin GT47" evidence="7">
    <location>
        <begin position="70"/>
        <end position="409"/>
    </location>
</feature>
<dbReference type="GO" id="GO:0016757">
    <property type="term" value="F:glycosyltransferase activity"/>
    <property type="evidence" value="ECO:0007669"/>
    <property type="project" value="UniProtKB-KW"/>
</dbReference>
<name>A0AAE1JDP4_9FABA</name>
<dbReference type="EMBL" id="JAWXYG010000008">
    <property type="protein sequence ID" value="KAK4266608.1"/>
    <property type="molecule type" value="Genomic_DNA"/>
</dbReference>
<dbReference type="PANTHER" id="PTHR11062">
    <property type="entry name" value="EXOSTOSIN HEPARAN SULFATE GLYCOSYLTRANSFERASE -RELATED"/>
    <property type="match status" value="1"/>
</dbReference>
<dbReference type="Proteomes" id="UP001293593">
    <property type="component" value="Unassembled WGS sequence"/>
</dbReference>
<protein>
    <recommendedName>
        <fullName evidence="7">Exostosin GT47 domain-containing protein</fullName>
    </recommendedName>
</protein>
<dbReference type="PANTHER" id="PTHR11062:SF241">
    <property type="entry name" value="XYLOGLUCAN GALACTOSYLTRANSFERASE GT14-RELATED"/>
    <property type="match status" value="1"/>
</dbReference>
<comment type="caution">
    <text evidence="8">The sequence shown here is derived from an EMBL/GenBank/DDBJ whole genome shotgun (WGS) entry which is preliminary data.</text>
</comment>
<evidence type="ECO:0000256" key="4">
    <source>
        <dbReference type="ARBA" id="ARBA00022968"/>
    </source>
</evidence>
<keyword evidence="6" id="KW-0472">Membrane</keyword>
<evidence type="ECO:0000313" key="8">
    <source>
        <dbReference type="EMBL" id="KAK4266608.1"/>
    </source>
</evidence>
<keyword evidence="5" id="KW-0333">Golgi apparatus</keyword>
<evidence type="ECO:0000256" key="6">
    <source>
        <dbReference type="SAM" id="Phobius"/>
    </source>
</evidence>
<dbReference type="AlphaFoldDB" id="A0AAE1JDP4"/>
<dbReference type="InterPro" id="IPR040911">
    <property type="entry name" value="Exostosin_GT47"/>
</dbReference>